<dbReference type="InterPro" id="IPR052207">
    <property type="entry name" value="Max-like/E-box_TFs"/>
</dbReference>
<sequence>MPQQRIWYAFARFCFMSAETAHVPYDCFHAPALEMFFRSLPFHFSPTIRCAFPNRFNILKDEHNLDCEVKGDVTPLPLIDLSFVNIVAHPNNPRQNPADSADRERMHLDGEHFAPPTPLLRPLSSGGCQLPPIRSSLRTPPPMSPPNSITPCPTSTETQVPHMNSRREAHILAEQKRRGNINLGFDELKSVVPTCANTTDSKAMILKKGMHWCK</sequence>
<comment type="caution">
    <text evidence="1">The sequence shown here is derived from an EMBL/GenBank/DDBJ whole genome shotgun (WGS) entry which is preliminary data.</text>
</comment>
<dbReference type="GO" id="GO:0005634">
    <property type="term" value="C:nucleus"/>
    <property type="evidence" value="ECO:0007669"/>
    <property type="project" value="UniProtKB-SubCell"/>
</dbReference>
<evidence type="ECO:0000313" key="1">
    <source>
        <dbReference type="EMBL" id="RUP45561.1"/>
    </source>
</evidence>
<dbReference type="GO" id="GO:0000978">
    <property type="term" value="F:RNA polymerase II cis-regulatory region sequence-specific DNA binding"/>
    <property type="evidence" value="ECO:0007669"/>
    <property type="project" value="TreeGrafter"/>
</dbReference>
<evidence type="ECO:0000313" key="2">
    <source>
        <dbReference type="Proteomes" id="UP000268093"/>
    </source>
</evidence>
<dbReference type="PROSITE" id="PS50888">
    <property type="entry name" value="BHLH"/>
    <property type="match status" value="1"/>
</dbReference>
<proteinExistence type="predicted"/>
<dbReference type="Gene3D" id="4.10.280.10">
    <property type="entry name" value="Helix-loop-helix DNA-binding domain"/>
    <property type="match status" value="1"/>
</dbReference>
<gene>
    <name evidence="1" type="ORF">BC936DRAFT_148011</name>
</gene>
<name>A0A433D418_9FUNG</name>
<keyword evidence="2" id="KW-1185">Reference proteome</keyword>
<dbReference type="SUPFAM" id="SSF47459">
    <property type="entry name" value="HLH, helix-loop-helix DNA-binding domain"/>
    <property type="match status" value="1"/>
</dbReference>
<accession>A0A433D418</accession>
<dbReference type="PANTHER" id="PTHR15741:SF27">
    <property type="entry name" value="TRANSCRIPTION FACTOR AP-4"/>
    <property type="match status" value="1"/>
</dbReference>
<dbReference type="PANTHER" id="PTHR15741">
    <property type="entry name" value="BASIC HELIX-LOOP-HELIX ZIP TRANSCRIPTION FACTOR"/>
    <property type="match status" value="1"/>
</dbReference>
<dbReference type="EMBL" id="RBNI01007085">
    <property type="protein sequence ID" value="RUP45561.1"/>
    <property type="molecule type" value="Genomic_DNA"/>
</dbReference>
<organism evidence="1 2">
    <name type="scientific">Jimgerdemannia flammicorona</name>
    <dbReference type="NCBI Taxonomy" id="994334"/>
    <lineage>
        <taxon>Eukaryota</taxon>
        <taxon>Fungi</taxon>
        <taxon>Fungi incertae sedis</taxon>
        <taxon>Mucoromycota</taxon>
        <taxon>Mucoromycotina</taxon>
        <taxon>Endogonomycetes</taxon>
        <taxon>Endogonales</taxon>
        <taxon>Endogonaceae</taxon>
        <taxon>Jimgerdemannia</taxon>
    </lineage>
</organism>
<dbReference type="Proteomes" id="UP000268093">
    <property type="component" value="Unassembled WGS sequence"/>
</dbReference>
<dbReference type="InterPro" id="IPR036638">
    <property type="entry name" value="HLH_DNA-bd_sf"/>
</dbReference>
<dbReference type="OrthoDB" id="5778525at2759"/>
<dbReference type="GO" id="GO:0046983">
    <property type="term" value="F:protein dimerization activity"/>
    <property type="evidence" value="ECO:0007669"/>
    <property type="project" value="InterPro"/>
</dbReference>
<dbReference type="InterPro" id="IPR011598">
    <property type="entry name" value="bHLH_dom"/>
</dbReference>
<protein>
    <submittedName>
        <fullName evidence="1">Uncharacterized protein</fullName>
    </submittedName>
</protein>
<reference evidence="1 2" key="1">
    <citation type="journal article" date="2018" name="New Phytol.">
        <title>Phylogenomics of Endogonaceae and evolution of mycorrhizas within Mucoromycota.</title>
        <authorList>
            <person name="Chang Y."/>
            <person name="Desiro A."/>
            <person name="Na H."/>
            <person name="Sandor L."/>
            <person name="Lipzen A."/>
            <person name="Clum A."/>
            <person name="Barry K."/>
            <person name="Grigoriev I.V."/>
            <person name="Martin F.M."/>
            <person name="Stajich J.E."/>
            <person name="Smith M.E."/>
            <person name="Bonito G."/>
            <person name="Spatafora J.W."/>
        </authorList>
    </citation>
    <scope>NUCLEOTIDE SEQUENCE [LARGE SCALE GENOMIC DNA]</scope>
    <source>
        <strain evidence="1 2">GMNB39</strain>
    </source>
</reference>
<dbReference type="CDD" id="cd11405">
    <property type="entry name" value="bHLHzip_MLXIP_like"/>
    <property type="match status" value="1"/>
</dbReference>
<dbReference type="GO" id="GO:0000981">
    <property type="term" value="F:DNA-binding transcription factor activity, RNA polymerase II-specific"/>
    <property type="evidence" value="ECO:0007669"/>
    <property type="project" value="TreeGrafter"/>
</dbReference>
<dbReference type="Pfam" id="PF00010">
    <property type="entry name" value="HLH"/>
    <property type="match status" value="1"/>
</dbReference>